<keyword evidence="1" id="KW-0812">Transmembrane</keyword>
<evidence type="ECO:0000313" key="4">
    <source>
        <dbReference type="EMBL" id="MDQ0471867.1"/>
    </source>
</evidence>
<organism evidence="4 5">
    <name type="scientific">Labrys wisconsinensis</name>
    <dbReference type="NCBI Taxonomy" id="425677"/>
    <lineage>
        <taxon>Bacteria</taxon>
        <taxon>Pseudomonadati</taxon>
        <taxon>Pseudomonadota</taxon>
        <taxon>Alphaproteobacteria</taxon>
        <taxon>Hyphomicrobiales</taxon>
        <taxon>Xanthobacteraceae</taxon>
        <taxon>Labrys</taxon>
    </lineage>
</organism>
<dbReference type="InterPro" id="IPR000160">
    <property type="entry name" value="GGDEF_dom"/>
</dbReference>
<dbReference type="Gene3D" id="3.20.20.450">
    <property type="entry name" value="EAL domain"/>
    <property type="match status" value="1"/>
</dbReference>
<dbReference type="PANTHER" id="PTHR44757">
    <property type="entry name" value="DIGUANYLATE CYCLASE DGCP"/>
    <property type="match status" value="1"/>
</dbReference>
<dbReference type="InterPro" id="IPR029787">
    <property type="entry name" value="Nucleotide_cyclase"/>
</dbReference>
<dbReference type="PANTHER" id="PTHR44757:SF2">
    <property type="entry name" value="BIOFILM ARCHITECTURE MAINTENANCE PROTEIN MBAA"/>
    <property type="match status" value="1"/>
</dbReference>
<evidence type="ECO:0000259" key="2">
    <source>
        <dbReference type="PROSITE" id="PS50883"/>
    </source>
</evidence>
<keyword evidence="1" id="KW-0472">Membrane</keyword>
<keyword evidence="5" id="KW-1185">Reference proteome</keyword>
<proteinExistence type="predicted"/>
<feature type="domain" description="EAL" evidence="2">
    <location>
        <begin position="260"/>
        <end position="510"/>
    </location>
</feature>
<dbReference type="PROSITE" id="PS50883">
    <property type="entry name" value="EAL"/>
    <property type="match status" value="1"/>
</dbReference>
<accession>A0ABU0JC66</accession>
<comment type="caution">
    <text evidence="4">The sequence shown here is derived from an EMBL/GenBank/DDBJ whole genome shotgun (WGS) entry which is preliminary data.</text>
</comment>
<dbReference type="SUPFAM" id="SSF141868">
    <property type="entry name" value="EAL domain-like"/>
    <property type="match status" value="1"/>
</dbReference>
<dbReference type="CDD" id="cd01949">
    <property type="entry name" value="GGDEF"/>
    <property type="match status" value="1"/>
</dbReference>
<dbReference type="SUPFAM" id="SSF55073">
    <property type="entry name" value="Nucleotide cyclase"/>
    <property type="match status" value="1"/>
</dbReference>
<reference evidence="4 5" key="1">
    <citation type="submission" date="2023-07" db="EMBL/GenBank/DDBJ databases">
        <title>Genomic Encyclopedia of Type Strains, Phase IV (KMG-IV): sequencing the most valuable type-strain genomes for metagenomic binning, comparative biology and taxonomic classification.</title>
        <authorList>
            <person name="Goeker M."/>
        </authorList>
    </citation>
    <scope>NUCLEOTIDE SEQUENCE [LARGE SCALE GENOMIC DNA]</scope>
    <source>
        <strain evidence="4 5">DSM 19619</strain>
    </source>
</reference>
<evidence type="ECO:0000259" key="3">
    <source>
        <dbReference type="PROSITE" id="PS50887"/>
    </source>
</evidence>
<feature type="domain" description="GGDEF" evidence="3">
    <location>
        <begin position="117"/>
        <end position="251"/>
    </location>
</feature>
<dbReference type="Pfam" id="PF00990">
    <property type="entry name" value="GGDEF"/>
    <property type="match status" value="1"/>
</dbReference>
<protein>
    <submittedName>
        <fullName evidence="4">Diguanylate cyclase (GGDEF)-like protein</fullName>
    </submittedName>
</protein>
<keyword evidence="1" id="KW-1133">Transmembrane helix</keyword>
<dbReference type="SMART" id="SM00267">
    <property type="entry name" value="GGDEF"/>
    <property type="match status" value="1"/>
</dbReference>
<sequence length="516" mass="55491">MRHRFTILDGVVMAGAGALLVIIALDYDLFGPAGPRRSDAARLELAEIAAIAVVLGLLLILALRRMRAQNREVARRIAAEQHARELAFQDPLTGLANRRQFDQIVAEATVSPPGAERTHAVLLMDLNGFKSINDVYGHPVGDAVLAEIGFRLLAVMRESGDEVARLGGDEFGVVATHLRSAEDAGGIALRIIRAVEEPIIAGPAEHTVGVGIGIALFPRDGHDAKEIIRRADIALYRAKAESGSVVRFFEKDMDARVRERSVIERELRRALADGDIHPCYQPVVDLGTGAISGAEALARWHHRELGSIAPERFIPVAEECGLIAALGDHLLRVACRDALDWPPAMTLSINVSPVQLREPGFGLRVLAILGEVGLSPTRLELEITENTLVRDLKASQAALGALRAAGVRIALDDFGTGYSSLYHLRNFPVDRIKVDRSFVDSIDAENESAAIVRALLGLGHGLGIAVTAEGIESARQRDFLIGQGCDQGQGFLYAPALPASELRRLIAEKTSKASAG</sequence>
<dbReference type="RefSeq" id="WP_307277728.1">
    <property type="nucleotide sequence ID" value="NZ_JAUSVX010000010.1"/>
</dbReference>
<dbReference type="Proteomes" id="UP001242480">
    <property type="component" value="Unassembled WGS sequence"/>
</dbReference>
<feature type="transmembrane region" description="Helical" evidence="1">
    <location>
        <begin position="7"/>
        <end position="25"/>
    </location>
</feature>
<dbReference type="NCBIfam" id="TIGR00254">
    <property type="entry name" value="GGDEF"/>
    <property type="match status" value="1"/>
</dbReference>
<dbReference type="SMART" id="SM00052">
    <property type="entry name" value="EAL"/>
    <property type="match status" value="1"/>
</dbReference>
<dbReference type="EMBL" id="JAUSVX010000010">
    <property type="protein sequence ID" value="MDQ0471867.1"/>
    <property type="molecule type" value="Genomic_DNA"/>
</dbReference>
<evidence type="ECO:0000256" key="1">
    <source>
        <dbReference type="SAM" id="Phobius"/>
    </source>
</evidence>
<dbReference type="InterPro" id="IPR001633">
    <property type="entry name" value="EAL_dom"/>
</dbReference>
<name>A0ABU0JC66_9HYPH</name>
<dbReference type="CDD" id="cd01948">
    <property type="entry name" value="EAL"/>
    <property type="match status" value="1"/>
</dbReference>
<dbReference type="InterPro" id="IPR052155">
    <property type="entry name" value="Biofilm_reg_signaling"/>
</dbReference>
<gene>
    <name evidence="4" type="ORF">QO011_004894</name>
</gene>
<feature type="transmembrane region" description="Helical" evidence="1">
    <location>
        <begin position="45"/>
        <end position="63"/>
    </location>
</feature>
<dbReference type="InterPro" id="IPR035919">
    <property type="entry name" value="EAL_sf"/>
</dbReference>
<evidence type="ECO:0000313" key="5">
    <source>
        <dbReference type="Proteomes" id="UP001242480"/>
    </source>
</evidence>
<dbReference type="PROSITE" id="PS50887">
    <property type="entry name" value="GGDEF"/>
    <property type="match status" value="1"/>
</dbReference>
<dbReference type="Gene3D" id="3.30.70.270">
    <property type="match status" value="1"/>
</dbReference>
<dbReference type="InterPro" id="IPR043128">
    <property type="entry name" value="Rev_trsase/Diguanyl_cyclase"/>
</dbReference>
<dbReference type="Pfam" id="PF00563">
    <property type="entry name" value="EAL"/>
    <property type="match status" value="1"/>
</dbReference>